<dbReference type="InterPro" id="IPR029063">
    <property type="entry name" value="SAM-dependent_MTases_sf"/>
</dbReference>
<dbReference type="EMBL" id="AAWS01000008">
    <property type="protein sequence ID" value="EAY30126.1"/>
    <property type="molecule type" value="Genomic_DNA"/>
</dbReference>
<organism evidence="1 2">
    <name type="scientific">Microscilla marina ATCC 23134</name>
    <dbReference type="NCBI Taxonomy" id="313606"/>
    <lineage>
        <taxon>Bacteria</taxon>
        <taxon>Pseudomonadati</taxon>
        <taxon>Bacteroidota</taxon>
        <taxon>Cytophagia</taxon>
        <taxon>Cytophagales</taxon>
        <taxon>Microscillaceae</taxon>
        <taxon>Microscilla</taxon>
    </lineage>
</organism>
<comment type="caution">
    <text evidence="1">The sequence shown here is derived from an EMBL/GenBank/DDBJ whole genome shotgun (WGS) entry which is preliminary data.</text>
</comment>
<gene>
    <name evidence="1" type="ORF">M23134_05459</name>
</gene>
<dbReference type="RefSeq" id="WP_002695731.1">
    <property type="nucleotide sequence ID" value="NZ_AAWS01000008.1"/>
</dbReference>
<dbReference type="Gene3D" id="3.40.50.150">
    <property type="entry name" value="Vaccinia Virus protein VP39"/>
    <property type="match status" value="1"/>
</dbReference>
<proteinExistence type="predicted"/>
<dbReference type="AlphaFoldDB" id="A1ZHW9"/>
<dbReference type="eggNOG" id="COG0500">
    <property type="taxonomic scope" value="Bacteria"/>
</dbReference>
<protein>
    <recommendedName>
        <fullName evidence="3">Methyltransferase domain-containing protein</fullName>
    </recommendedName>
</protein>
<name>A1ZHW9_MICM2</name>
<evidence type="ECO:0000313" key="1">
    <source>
        <dbReference type="EMBL" id="EAY30126.1"/>
    </source>
</evidence>
<dbReference type="Pfam" id="PF13489">
    <property type="entry name" value="Methyltransf_23"/>
    <property type="match status" value="1"/>
</dbReference>
<dbReference type="Proteomes" id="UP000004095">
    <property type="component" value="Unassembled WGS sequence"/>
</dbReference>
<accession>A1ZHW9</accession>
<keyword evidence="2" id="KW-1185">Reference proteome</keyword>
<evidence type="ECO:0008006" key="3">
    <source>
        <dbReference type="Google" id="ProtNLM"/>
    </source>
</evidence>
<sequence length="232" mass="25534">MKQLPKLLPEEELVWSPIVANNRMNRERQASGVNSYENEVGFCPKDWLRTLLAHESEACWLDVCCGKGNALLQTAQALASSQGRLHLHGVDLVDFFAPIPEQVNCIRFFIGSITHWQPPLPAYHLITCIHGLHYVGDKLGAIARLGKILAPGGKMVASFDLASVQVGNDAQGETVLEWFRQAGIEYDAQKKLIIAQAPLPHVPSFAHAYLGANDRAGKNYTGQEAVTAYYAE</sequence>
<reference evidence="1 2" key="1">
    <citation type="submission" date="2007-01" db="EMBL/GenBank/DDBJ databases">
        <authorList>
            <person name="Haygood M."/>
            <person name="Podell S."/>
            <person name="Anderson C."/>
            <person name="Hopkinson B."/>
            <person name="Roe K."/>
            <person name="Barbeau K."/>
            <person name="Gaasterland T."/>
            <person name="Ferriera S."/>
            <person name="Johnson J."/>
            <person name="Kravitz S."/>
            <person name="Beeson K."/>
            <person name="Sutton G."/>
            <person name="Rogers Y.-H."/>
            <person name="Friedman R."/>
            <person name="Frazier M."/>
            <person name="Venter J.C."/>
        </authorList>
    </citation>
    <scope>NUCLEOTIDE SEQUENCE [LARGE SCALE GENOMIC DNA]</scope>
    <source>
        <strain evidence="1 2">ATCC 23134</strain>
    </source>
</reference>
<dbReference type="CDD" id="cd02440">
    <property type="entry name" value="AdoMet_MTases"/>
    <property type="match status" value="1"/>
</dbReference>
<evidence type="ECO:0000313" key="2">
    <source>
        <dbReference type="Proteomes" id="UP000004095"/>
    </source>
</evidence>
<dbReference type="SUPFAM" id="SSF53335">
    <property type="entry name" value="S-adenosyl-L-methionine-dependent methyltransferases"/>
    <property type="match status" value="1"/>
</dbReference>
<dbReference type="OrthoDB" id="517270at2"/>